<evidence type="ECO:0000313" key="4">
    <source>
        <dbReference type="Proteomes" id="UP000232638"/>
    </source>
</evidence>
<name>A0A2K8U8H4_9GAMM</name>
<feature type="region of interest" description="Disordered" evidence="1">
    <location>
        <begin position="1"/>
        <end position="35"/>
    </location>
</feature>
<dbReference type="GO" id="GO:0032049">
    <property type="term" value="P:cardiolipin biosynthetic process"/>
    <property type="evidence" value="ECO:0007669"/>
    <property type="project" value="UniProtKB-ARBA"/>
</dbReference>
<feature type="compositionally biased region" description="Basic residues" evidence="1">
    <location>
        <begin position="1"/>
        <end position="11"/>
    </location>
</feature>
<keyword evidence="4" id="KW-1185">Reference proteome</keyword>
<dbReference type="InterPro" id="IPR001736">
    <property type="entry name" value="PLipase_D/transphosphatidylase"/>
</dbReference>
<evidence type="ECO:0000259" key="2">
    <source>
        <dbReference type="PROSITE" id="PS50035"/>
    </source>
</evidence>
<dbReference type="OrthoDB" id="9762009at2"/>
<dbReference type="PROSITE" id="PS50035">
    <property type="entry name" value="PLD"/>
    <property type="match status" value="2"/>
</dbReference>
<feature type="domain" description="PLD phosphodiesterase" evidence="2">
    <location>
        <begin position="356"/>
        <end position="382"/>
    </location>
</feature>
<protein>
    <recommendedName>
        <fullName evidence="2">PLD phosphodiesterase domain-containing protein</fullName>
    </recommendedName>
</protein>
<dbReference type="PANTHER" id="PTHR21248:SF22">
    <property type="entry name" value="PHOSPHOLIPASE D"/>
    <property type="match status" value="1"/>
</dbReference>
<dbReference type="GO" id="GO:0030572">
    <property type="term" value="F:phosphatidyltransferase activity"/>
    <property type="evidence" value="ECO:0007669"/>
    <property type="project" value="UniProtKB-ARBA"/>
</dbReference>
<dbReference type="SUPFAM" id="SSF56024">
    <property type="entry name" value="Phospholipase D/nuclease"/>
    <property type="match status" value="2"/>
</dbReference>
<dbReference type="PANTHER" id="PTHR21248">
    <property type="entry name" value="CARDIOLIPIN SYNTHASE"/>
    <property type="match status" value="1"/>
</dbReference>
<dbReference type="AlphaFoldDB" id="A0A2K8U8H4"/>
<proteinExistence type="predicted"/>
<dbReference type="EMBL" id="CP020370">
    <property type="protein sequence ID" value="AUB81908.1"/>
    <property type="molecule type" value="Genomic_DNA"/>
</dbReference>
<dbReference type="InterPro" id="IPR025202">
    <property type="entry name" value="PLD-like_dom"/>
</dbReference>
<dbReference type="Gene3D" id="3.30.870.10">
    <property type="entry name" value="Endonuclease Chain A"/>
    <property type="match status" value="2"/>
</dbReference>
<organism evidence="3 4">
    <name type="scientific">Candidatus Thiodictyon syntrophicum</name>
    <dbReference type="NCBI Taxonomy" id="1166950"/>
    <lineage>
        <taxon>Bacteria</taxon>
        <taxon>Pseudomonadati</taxon>
        <taxon>Pseudomonadota</taxon>
        <taxon>Gammaproteobacteria</taxon>
        <taxon>Chromatiales</taxon>
        <taxon>Chromatiaceae</taxon>
        <taxon>Thiodictyon</taxon>
    </lineage>
</organism>
<evidence type="ECO:0000256" key="1">
    <source>
        <dbReference type="SAM" id="MobiDB-lite"/>
    </source>
</evidence>
<dbReference type="KEGG" id="tsy:THSYN_13705"/>
<dbReference type="Pfam" id="PF13091">
    <property type="entry name" value="PLDc_2"/>
    <property type="match status" value="1"/>
</dbReference>
<accession>A0A2K8U8H4</accession>
<sequence length="658" mass="71397">MRRQCRGRYHSRGVAADGERAGASRTGTPEPASATRARIDARLVVGGLTLVIVSASGGPSTTGGRGFRRWRFPTDPMEITGACTPDRPKPRPPVAGTTITAGCLRFLYVLEGVTMPQDDHQSAYSNLTAATPQAHQSGLTRPLTSAEPAVLRATYKVLDRTLDLVLGLLVKHAPGPLSETQARTVALIKRSIYARLLVEGYISRGRGANRYPQWDSLNARLYDETSRIPAGSGVSEAAFAEGLEQLVGERFSAGNAVVPLINGPASFAQRYELIAAAQSSILLATWKLYGDHTGQKTVDALLARRRREPAIEIRVMVDGNIAAGDPTSIALLCRLVEGGIPVLLYHHDERPFDGFHYKELIIDGAGAQPISITGGMNIGDEYSHAFGTPAAADPNRRQWRDTDVRIAGPNVRDDYQRYVGIWNERAAATNAVEPFGQILTPIAVPATLPVPAARGTARILTVIDEPGPQSRQGVTLAMLRAIRAARRTIDIENAYFMDVPAICKALVDAVQRGVCVRVLTNSGDSVDEAVVVVPILKGLYCLLTDAEAAGSAPDGCQVYVRNKLHPNLSNADTLHSKFMVVDRQFCQVASLNIHTRSLRLEVEGAHYILDEALAVTLAEQFERDLTESRRYARASDIVFPKDLVSRVMRWVNLNPVLA</sequence>
<dbReference type="Proteomes" id="UP000232638">
    <property type="component" value="Chromosome"/>
</dbReference>
<reference evidence="3 4" key="1">
    <citation type="submission" date="2017-03" db="EMBL/GenBank/DDBJ databases">
        <title>Complete genome sequence of Candidatus 'Thiodictyon syntrophicum' sp. nov. strain Cad16T, a photolithoautotroph purple sulfur bacterium isolated from an alpine meromictic lake.</title>
        <authorList>
            <person name="Luedin S.M."/>
            <person name="Pothier J.F."/>
            <person name="Danza F."/>
            <person name="Storelli N."/>
            <person name="Wittwer M."/>
            <person name="Tonolla M."/>
        </authorList>
    </citation>
    <scope>NUCLEOTIDE SEQUENCE [LARGE SCALE GENOMIC DNA]</scope>
    <source>
        <strain evidence="3 4">Cad16T</strain>
    </source>
</reference>
<evidence type="ECO:0000313" key="3">
    <source>
        <dbReference type="EMBL" id="AUB81908.1"/>
    </source>
</evidence>
<feature type="domain" description="PLD phosphodiesterase" evidence="2">
    <location>
        <begin position="570"/>
        <end position="597"/>
    </location>
</feature>
<gene>
    <name evidence="3" type="ORF">THSYN_13705</name>
</gene>